<comment type="caution">
    <text evidence="1">The sequence shown here is derived from an EMBL/GenBank/DDBJ whole genome shotgun (WGS) entry which is preliminary data.</text>
</comment>
<gene>
    <name evidence="1" type="ORF">EYF80_019503</name>
</gene>
<dbReference type="EMBL" id="SRLO01000165">
    <property type="protein sequence ID" value="TNN70289.1"/>
    <property type="molecule type" value="Genomic_DNA"/>
</dbReference>
<accession>A0A4Z2HWU0</accession>
<evidence type="ECO:0000313" key="1">
    <source>
        <dbReference type="EMBL" id="TNN70289.1"/>
    </source>
</evidence>
<protein>
    <submittedName>
        <fullName evidence="1">Uncharacterized protein</fullName>
    </submittedName>
</protein>
<sequence length="67" mass="7493">MRRQEVEEQIHYCKQLVMSKVNVTLRERGSKPEGAAPSCGQTVFLSLPSCHAMKSLLTSGNPSNKRF</sequence>
<keyword evidence="2" id="KW-1185">Reference proteome</keyword>
<reference evidence="1 2" key="1">
    <citation type="submission" date="2019-03" db="EMBL/GenBank/DDBJ databases">
        <title>First draft genome of Liparis tanakae, snailfish: a comprehensive survey of snailfish specific genes.</title>
        <authorList>
            <person name="Kim W."/>
            <person name="Song I."/>
            <person name="Jeong J.-H."/>
            <person name="Kim D."/>
            <person name="Kim S."/>
            <person name="Ryu S."/>
            <person name="Song J.Y."/>
            <person name="Lee S.K."/>
        </authorList>
    </citation>
    <scope>NUCLEOTIDE SEQUENCE [LARGE SCALE GENOMIC DNA]</scope>
    <source>
        <tissue evidence="1">Muscle</tissue>
    </source>
</reference>
<name>A0A4Z2HWU0_9TELE</name>
<dbReference type="AlphaFoldDB" id="A0A4Z2HWU0"/>
<proteinExistence type="predicted"/>
<evidence type="ECO:0000313" key="2">
    <source>
        <dbReference type="Proteomes" id="UP000314294"/>
    </source>
</evidence>
<dbReference type="Proteomes" id="UP000314294">
    <property type="component" value="Unassembled WGS sequence"/>
</dbReference>
<organism evidence="1 2">
    <name type="scientific">Liparis tanakae</name>
    <name type="common">Tanaka's snailfish</name>
    <dbReference type="NCBI Taxonomy" id="230148"/>
    <lineage>
        <taxon>Eukaryota</taxon>
        <taxon>Metazoa</taxon>
        <taxon>Chordata</taxon>
        <taxon>Craniata</taxon>
        <taxon>Vertebrata</taxon>
        <taxon>Euteleostomi</taxon>
        <taxon>Actinopterygii</taxon>
        <taxon>Neopterygii</taxon>
        <taxon>Teleostei</taxon>
        <taxon>Neoteleostei</taxon>
        <taxon>Acanthomorphata</taxon>
        <taxon>Eupercaria</taxon>
        <taxon>Perciformes</taxon>
        <taxon>Cottioidei</taxon>
        <taxon>Cottales</taxon>
        <taxon>Liparidae</taxon>
        <taxon>Liparis</taxon>
    </lineage>
</organism>